<dbReference type="PANTHER" id="PTHR15239:SF6">
    <property type="entry name" value="RIBOSOME QUALITY CONTROL COMPLEX SUBUNIT NEMF"/>
    <property type="match status" value="1"/>
</dbReference>
<sequence>MQSNYYFLRQLSAELGKRLTGMVLAECFSQEKDELVIGFCEDGKQWRKRRDVYVRATIRPDFVALSFPDDFRRAGKNTVDLFSELVDKPVTGVRQFLNERAFSIDFDEDLHLVFKLFGNRSNLVLVQGTEVTDLFHNKLVTDEQLDIRTLDRPLNQSREAFEAVSGDWRKLFPTFGKDISAWLDRKGYRTASLDERWALVQQVLGFVDNPVYYIKTVDYQPVLTLIPDDAEKSFTDPVEAANGFYYAYSRINVFDREKGQIVRLLQKRKQKTQQYVDAVYEKLDEMEKAVKHEEIGHILMANLHQIPERAESVELYDFYRDVPLKIKLKPDLSPQRNAESYYRKAKNEKIEVEHLMENLTAREKELTGYDEQIEKVEALETLKELRKYLKTSGLDKMEKPDVSAATLFKRYEYQGFEIFVGKNAKNNDLLTQRYTRKEDLWLHARDVTGSHVIIRHQPGKKFPNPVIEKAAKLAAYYSKRRNDSLCPVIVTPKKYVRKTRDLLEGQVIVDKEEVVLVEPAP</sequence>
<dbReference type="Gene3D" id="2.30.310.10">
    <property type="entry name" value="ibrinogen binding protein from staphylococcus aureus domain"/>
    <property type="match status" value="1"/>
</dbReference>
<dbReference type="GO" id="GO:1990112">
    <property type="term" value="C:RQC complex"/>
    <property type="evidence" value="ECO:0007669"/>
    <property type="project" value="TreeGrafter"/>
</dbReference>
<dbReference type="RefSeq" id="WP_093202724.1">
    <property type="nucleotide sequence ID" value="NZ_FNGS01000004.1"/>
</dbReference>
<dbReference type="OrthoDB" id="9766163at2"/>
<dbReference type="InterPro" id="IPR008532">
    <property type="entry name" value="NFACT_RNA-bd"/>
</dbReference>
<evidence type="ECO:0000259" key="2">
    <source>
        <dbReference type="Pfam" id="PF05670"/>
    </source>
</evidence>
<evidence type="ECO:0000313" key="3">
    <source>
        <dbReference type="EMBL" id="SDM10276.1"/>
    </source>
</evidence>
<proteinExistence type="predicted"/>
<reference evidence="3 4" key="1">
    <citation type="submission" date="2016-10" db="EMBL/GenBank/DDBJ databases">
        <authorList>
            <person name="de Groot N.N."/>
        </authorList>
    </citation>
    <scope>NUCLEOTIDE SEQUENCE [LARGE SCALE GENOMIC DNA]</scope>
    <source>
        <strain evidence="3 4">DSM 21668</strain>
    </source>
</reference>
<protein>
    <submittedName>
        <fullName evidence="3">Predicted component of the ribosome quality control (RQC) complex, YloA/Tae2 family, contains fibronectin-binding (FbpA) and DUF814 domains</fullName>
    </submittedName>
</protein>
<dbReference type="GO" id="GO:0000049">
    <property type="term" value="F:tRNA binding"/>
    <property type="evidence" value="ECO:0007669"/>
    <property type="project" value="TreeGrafter"/>
</dbReference>
<organism evidence="3 4">
    <name type="scientific">Siphonobacter aquaeclarae</name>
    <dbReference type="NCBI Taxonomy" id="563176"/>
    <lineage>
        <taxon>Bacteria</taxon>
        <taxon>Pseudomonadati</taxon>
        <taxon>Bacteroidota</taxon>
        <taxon>Cytophagia</taxon>
        <taxon>Cytophagales</taxon>
        <taxon>Cytophagaceae</taxon>
        <taxon>Siphonobacter</taxon>
    </lineage>
</organism>
<dbReference type="InterPro" id="IPR051608">
    <property type="entry name" value="RQC_Subunit_NEMF"/>
</dbReference>
<dbReference type="EMBL" id="FNGS01000004">
    <property type="protein sequence ID" value="SDM10276.1"/>
    <property type="molecule type" value="Genomic_DNA"/>
</dbReference>
<accession>A0A1G9QH19</accession>
<dbReference type="GO" id="GO:0072344">
    <property type="term" value="P:rescue of stalled ribosome"/>
    <property type="evidence" value="ECO:0007669"/>
    <property type="project" value="TreeGrafter"/>
</dbReference>
<dbReference type="Pfam" id="PF05833">
    <property type="entry name" value="NFACT_N"/>
    <property type="match status" value="1"/>
</dbReference>
<keyword evidence="4" id="KW-1185">Reference proteome</keyword>
<evidence type="ECO:0000256" key="1">
    <source>
        <dbReference type="SAM" id="Coils"/>
    </source>
</evidence>
<name>A0A1G9QH19_9BACT</name>
<dbReference type="STRING" id="563176.SAMN04488090_2631"/>
<evidence type="ECO:0000313" key="4">
    <source>
        <dbReference type="Proteomes" id="UP000198901"/>
    </source>
</evidence>
<dbReference type="AlphaFoldDB" id="A0A1G9QH19"/>
<feature type="domain" description="NFACT RNA-binding" evidence="2">
    <location>
        <begin position="412"/>
        <end position="509"/>
    </location>
</feature>
<gene>
    <name evidence="3" type="ORF">SAMN04488090_2631</name>
</gene>
<keyword evidence="1" id="KW-0175">Coiled coil</keyword>
<dbReference type="Pfam" id="PF05670">
    <property type="entry name" value="NFACT-R_1"/>
    <property type="match status" value="1"/>
</dbReference>
<dbReference type="PANTHER" id="PTHR15239">
    <property type="entry name" value="NUCLEAR EXPORT MEDIATOR FACTOR NEMF"/>
    <property type="match status" value="1"/>
</dbReference>
<dbReference type="Proteomes" id="UP000198901">
    <property type="component" value="Unassembled WGS sequence"/>
</dbReference>
<feature type="coiled-coil region" evidence="1">
    <location>
        <begin position="338"/>
        <end position="365"/>
    </location>
</feature>
<dbReference type="GO" id="GO:0043023">
    <property type="term" value="F:ribosomal large subunit binding"/>
    <property type="evidence" value="ECO:0007669"/>
    <property type="project" value="TreeGrafter"/>
</dbReference>